<comment type="caution">
    <text evidence="1">The sequence shown here is derived from an EMBL/GenBank/DDBJ whole genome shotgun (WGS) entry which is preliminary data.</text>
</comment>
<gene>
    <name evidence="1" type="ORF">Q7V77_07005</name>
</gene>
<dbReference type="InterPro" id="IPR012865">
    <property type="entry name" value="DUF1642"/>
</dbReference>
<dbReference type="RefSeq" id="WP_074392186.1">
    <property type="nucleotide sequence ID" value="NZ_CP134488.1"/>
</dbReference>
<organism evidence="1 2">
    <name type="scientific">Streptococcus suis</name>
    <dbReference type="NCBI Taxonomy" id="1307"/>
    <lineage>
        <taxon>Bacteria</taxon>
        <taxon>Bacillati</taxon>
        <taxon>Bacillota</taxon>
        <taxon>Bacilli</taxon>
        <taxon>Lactobacillales</taxon>
        <taxon>Streptococcaceae</taxon>
        <taxon>Streptococcus</taxon>
    </lineage>
</organism>
<dbReference type="EMBL" id="JAUTFT010000012">
    <property type="protein sequence ID" value="MDW8635458.1"/>
    <property type="molecule type" value="Genomic_DNA"/>
</dbReference>
<dbReference type="Pfam" id="PF07852">
    <property type="entry name" value="DUF1642"/>
    <property type="match status" value="1"/>
</dbReference>
<evidence type="ECO:0000313" key="1">
    <source>
        <dbReference type="EMBL" id="MDW8635458.1"/>
    </source>
</evidence>
<evidence type="ECO:0000313" key="2">
    <source>
        <dbReference type="Proteomes" id="UP001272448"/>
    </source>
</evidence>
<name>A0AAP6A6A3_STRSU</name>
<protein>
    <submittedName>
        <fullName evidence="1">DUF1642 domain-containing protein</fullName>
    </submittedName>
</protein>
<dbReference type="AlphaFoldDB" id="A0AAP6A6A3"/>
<sequence length="163" mass="19139">MNKQEAIEQLEWDVVRTTDFDRAEYVVVFEKVKSIISQIDQPQKVVIPKFVAEWYDQAKKQNFSLRQALEHWEMSEELEKWFQYSFNQNTFACAWLDGYEVEKEQLYTVEIPNNGGTLILACINHAIKLVDGNKHLPGKFTKESIEYAGFDWALKWAKPAEVE</sequence>
<dbReference type="Proteomes" id="UP001272448">
    <property type="component" value="Unassembled WGS sequence"/>
</dbReference>
<proteinExistence type="predicted"/>
<reference evidence="1" key="1">
    <citation type="submission" date="2023-07" db="EMBL/GenBank/DDBJ databases">
        <title>Characterization of virulence traits, antimicrobial resistance genes carried by mobile genetic elements and competence in Streptococcus suis strains isolated in France.</title>
        <authorList>
            <person name="Dechene-Tempier M."/>
            <person name="Marois-Crehan C."/>
            <person name="De Boisseson C."/>
            <person name="Lucas P."/>
            <person name="Bougeard S."/>
            <person name="Libante V."/>
            <person name="Payot S."/>
        </authorList>
    </citation>
    <scope>NUCLEOTIDE SEQUENCE</scope>
    <source>
        <strain evidence="1">1532</strain>
    </source>
</reference>
<accession>A0AAP6A6A3</accession>